<keyword evidence="3" id="KW-1185">Reference proteome</keyword>
<evidence type="ECO:0008006" key="4">
    <source>
        <dbReference type="Google" id="ProtNLM"/>
    </source>
</evidence>
<dbReference type="Proteomes" id="UP000030687">
    <property type="component" value="Unassembled WGS sequence"/>
</dbReference>
<dbReference type="AlphaFoldDB" id="V4S0G7"/>
<feature type="signal peptide" evidence="1">
    <location>
        <begin position="1"/>
        <end position="26"/>
    </location>
</feature>
<evidence type="ECO:0000256" key="1">
    <source>
        <dbReference type="SAM" id="SignalP"/>
    </source>
</evidence>
<name>V4S0G7_CITCL</name>
<dbReference type="Gramene" id="ESR40848">
    <property type="protein sequence ID" value="ESR40848"/>
    <property type="gene ID" value="CICLE_v10027558mg"/>
</dbReference>
<evidence type="ECO:0000313" key="2">
    <source>
        <dbReference type="EMBL" id="ESR40848.1"/>
    </source>
</evidence>
<dbReference type="KEGG" id="cic:CICLE_v10027558mg"/>
<feature type="chain" id="PRO_5004727042" description="Secreted protein" evidence="1">
    <location>
        <begin position="27"/>
        <end position="79"/>
    </location>
</feature>
<gene>
    <name evidence="2" type="ORF">CICLE_v10027558mg</name>
</gene>
<dbReference type="EMBL" id="KI536925">
    <property type="protein sequence ID" value="ESR40848.1"/>
    <property type="molecule type" value="Genomic_DNA"/>
</dbReference>
<dbReference type="InParanoid" id="V4S0G7"/>
<protein>
    <recommendedName>
        <fullName evidence="4">Secreted protein</fullName>
    </recommendedName>
</protein>
<proteinExistence type="predicted"/>
<sequence length="79" mass="9254">MLPTLFVVQICWWVLISSMIWRQLKSGQLREDIRSVNWCCTCRLRETAGLNRNLSTGISLRIWEKSCTTRFDGFIACKI</sequence>
<organism evidence="2 3">
    <name type="scientific">Citrus clementina</name>
    <name type="common">Clementine</name>
    <name type="synonym">Citrus deliciosa x Citrus sinensis</name>
    <dbReference type="NCBI Taxonomy" id="85681"/>
    <lineage>
        <taxon>Eukaryota</taxon>
        <taxon>Viridiplantae</taxon>
        <taxon>Streptophyta</taxon>
        <taxon>Embryophyta</taxon>
        <taxon>Tracheophyta</taxon>
        <taxon>Spermatophyta</taxon>
        <taxon>Magnoliopsida</taxon>
        <taxon>eudicotyledons</taxon>
        <taxon>Gunneridae</taxon>
        <taxon>Pentapetalae</taxon>
        <taxon>rosids</taxon>
        <taxon>malvids</taxon>
        <taxon>Sapindales</taxon>
        <taxon>Rutaceae</taxon>
        <taxon>Aurantioideae</taxon>
        <taxon>Citrus</taxon>
    </lineage>
</organism>
<keyword evidence="1" id="KW-0732">Signal</keyword>
<reference evidence="2 3" key="1">
    <citation type="submission" date="2013-10" db="EMBL/GenBank/DDBJ databases">
        <authorList>
            <consortium name="International Citrus Genome Consortium"/>
            <person name="Jenkins J."/>
            <person name="Schmutz J."/>
            <person name="Prochnik S."/>
            <person name="Rokhsar D."/>
            <person name="Gmitter F."/>
            <person name="Ollitrault P."/>
            <person name="Machado M."/>
            <person name="Talon M."/>
            <person name="Wincker P."/>
            <person name="Jaillon O."/>
            <person name="Morgante M."/>
        </authorList>
    </citation>
    <scope>NUCLEOTIDE SEQUENCE</scope>
    <source>
        <strain evidence="3">cv. Clemenules</strain>
    </source>
</reference>
<evidence type="ECO:0000313" key="3">
    <source>
        <dbReference type="Proteomes" id="UP000030687"/>
    </source>
</evidence>
<accession>V4S0G7</accession>